<reference evidence="1" key="1">
    <citation type="journal article" date="2012" name="PLoS ONE">
        <title>Gene sets for utilization of primary and secondary nutrition supplies in the distal gut of endangered iberian lynx.</title>
        <authorList>
            <person name="Alcaide M."/>
            <person name="Messina E."/>
            <person name="Richter M."/>
            <person name="Bargiela R."/>
            <person name="Peplies J."/>
            <person name="Huws S.A."/>
            <person name="Newbold C.J."/>
            <person name="Golyshin P.N."/>
            <person name="Simon M.A."/>
            <person name="Lopez G."/>
            <person name="Yakimov M.M."/>
            <person name="Ferrer M."/>
        </authorList>
    </citation>
    <scope>NUCLEOTIDE SEQUENCE</scope>
</reference>
<sequence length="51" mass="5792">MEQLSVNQALVMVTIMMPGNNYSSNPQLNFQQLSNIFLPCVRVSCLPFFLL</sequence>
<name>J9GEP2_9ZZZZ</name>
<organism evidence="1">
    <name type="scientific">gut metagenome</name>
    <dbReference type="NCBI Taxonomy" id="749906"/>
    <lineage>
        <taxon>unclassified sequences</taxon>
        <taxon>metagenomes</taxon>
        <taxon>organismal metagenomes</taxon>
    </lineage>
</organism>
<accession>J9GEP2</accession>
<proteinExistence type="predicted"/>
<dbReference type="AlphaFoldDB" id="J9GEP2"/>
<dbReference type="EMBL" id="AMCI01004564">
    <property type="protein sequence ID" value="EJW97829.1"/>
    <property type="molecule type" value="Genomic_DNA"/>
</dbReference>
<comment type="caution">
    <text evidence="1">The sequence shown here is derived from an EMBL/GenBank/DDBJ whole genome shotgun (WGS) entry which is preliminary data.</text>
</comment>
<gene>
    <name evidence="1" type="ORF">EVA_14064</name>
</gene>
<evidence type="ECO:0000313" key="1">
    <source>
        <dbReference type="EMBL" id="EJW97829.1"/>
    </source>
</evidence>
<protein>
    <submittedName>
        <fullName evidence="1">Uncharacterized protein</fullName>
    </submittedName>
</protein>